<feature type="transmembrane region" description="Helical" evidence="4">
    <location>
        <begin position="1156"/>
        <end position="1185"/>
    </location>
</feature>
<feature type="disulfide bond" evidence="2">
    <location>
        <begin position="839"/>
        <end position="848"/>
    </location>
</feature>
<dbReference type="PROSITE" id="PS50026">
    <property type="entry name" value="EGF_3"/>
    <property type="match status" value="2"/>
</dbReference>
<dbReference type="Pfam" id="PF25024">
    <property type="entry name" value="EGF_TEN"/>
    <property type="match status" value="1"/>
</dbReference>
<feature type="repeat" description="NHL" evidence="3">
    <location>
        <begin position="136"/>
        <end position="168"/>
    </location>
</feature>
<keyword evidence="4" id="KW-0812">Transmembrane</keyword>
<evidence type="ECO:0000256" key="4">
    <source>
        <dbReference type="SAM" id="Phobius"/>
    </source>
</evidence>
<dbReference type="CDD" id="cd14953">
    <property type="entry name" value="NHL_like_1"/>
    <property type="match status" value="2"/>
</dbReference>
<dbReference type="InterPro" id="IPR000742">
    <property type="entry name" value="EGF"/>
</dbReference>
<dbReference type="PROSITE" id="PS51125">
    <property type="entry name" value="NHL"/>
    <property type="match status" value="3"/>
</dbReference>
<keyword evidence="7" id="KW-1185">Reference proteome</keyword>
<dbReference type="SMART" id="SM00181">
    <property type="entry name" value="EGF"/>
    <property type="match status" value="5"/>
</dbReference>
<dbReference type="PANTHER" id="PTHR46388">
    <property type="entry name" value="NHL REPEAT-CONTAINING PROTEIN 2"/>
    <property type="match status" value="1"/>
</dbReference>
<feature type="repeat" description="NHL" evidence="3">
    <location>
        <begin position="79"/>
        <end position="111"/>
    </location>
</feature>
<keyword evidence="2" id="KW-0245">EGF-like domain</keyword>
<accession>D2VUT7</accession>
<keyword evidence="4" id="KW-1133">Transmembrane helix</keyword>
<dbReference type="EMBL" id="GG738900">
    <property type="protein sequence ID" value="EFC39316.1"/>
    <property type="molecule type" value="Genomic_DNA"/>
</dbReference>
<reference evidence="6 7" key="1">
    <citation type="journal article" date="2010" name="Cell">
        <title>The genome of Naegleria gruberi illuminates early eukaryotic versatility.</title>
        <authorList>
            <person name="Fritz-Laylin L.K."/>
            <person name="Prochnik S.E."/>
            <person name="Ginger M.L."/>
            <person name="Dacks J.B."/>
            <person name="Carpenter M.L."/>
            <person name="Field M.C."/>
            <person name="Kuo A."/>
            <person name="Paredez A."/>
            <person name="Chapman J."/>
            <person name="Pham J."/>
            <person name="Shu S."/>
            <person name="Neupane R."/>
            <person name="Cipriano M."/>
            <person name="Mancuso J."/>
            <person name="Tu H."/>
            <person name="Salamov A."/>
            <person name="Lindquist E."/>
            <person name="Shapiro H."/>
            <person name="Lucas S."/>
            <person name="Grigoriev I.V."/>
            <person name="Cande W.Z."/>
            <person name="Fulton C."/>
            <person name="Rokhsar D.S."/>
            <person name="Dawson S.C."/>
        </authorList>
    </citation>
    <scope>NUCLEOTIDE SEQUENCE [LARGE SCALE GENOMIC DNA]</scope>
    <source>
        <strain evidence="6 7">NEG-M</strain>
    </source>
</reference>
<keyword evidence="4" id="KW-0472">Membrane</keyword>
<dbReference type="PANTHER" id="PTHR46388:SF2">
    <property type="entry name" value="NHL REPEAT-CONTAINING PROTEIN 2"/>
    <property type="match status" value="1"/>
</dbReference>
<dbReference type="InterPro" id="IPR011042">
    <property type="entry name" value="6-blade_b-propeller_TolB-like"/>
</dbReference>
<comment type="caution">
    <text evidence="2">Lacks conserved residue(s) required for the propagation of feature annotation.</text>
</comment>
<evidence type="ECO:0000313" key="7">
    <source>
        <dbReference type="Proteomes" id="UP000006671"/>
    </source>
</evidence>
<dbReference type="KEGG" id="ngr:NAEGRDRAFT_72780"/>
<evidence type="ECO:0000256" key="2">
    <source>
        <dbReference type="PROSITE-ProRule" id="PRU00076"/>
    </source>
</evidence>
<name>D2VUT7_NAEGR</name>
<keyword evidence="1" id="KW-0677">Repeat</keyword>
<organism evidence="7">
    <name type="scientific">Naegleria gruberi</name>
    <name type="common">Amoeba</name>
    <dbReference type="NCBI Taxonomy" id="5762"/>
    <lineage>
        <taxon>Eukaryota</taxon>
        <taxon>Discoba</taxon>
        <taxon>Heterolobosea</taxon>
        <taxon>Tetramitia</taxon>
        <taxon>Eutetramitia</taxon>
        <taxon>Vahlkampfiidae</taxon>
        <taxon>Naegleria</taxon>
    </lineage>
</organism>
<feature type="disulfide bond" evidence="2">
    <location>
        <begin position="770"/>
        <end position="779"/>
    </location>
</feature>
<dbReference type="InterPro" id="IPR001258">
    <property type="entry name" value="NHL_repeat"/>
</dbReference>
<feature type="domain" description="EGF-like" evidence="5">
    <location>
        <begin position="815"/>
        <end position="849"/>
    </location>
</feature>
<dbReference type="SUPFAM" id="SSF101898">
    <property type="entry name" value="NHL repeat"/>
    <property type="match status" value="3"/>
</dbReference>
<dbReference type="RefSeq" id="XP_002672060.1">
    <property type="nucleotide sequence ID" value="XM_002672014.1"/>
</dbReference>
<proteinExistence type="predicted"/>
<dbReference type="eggNOG" id="KOG1225">
    <property type="taxonomic scope" value="Eukaryota"/>
</dbReference>
<dbReference type="Gene3D" id="2.120.10.30">
    <property type="entry name" value="TolB, C-terminal domain"/>
    <property type="match status" value="6"/>
</dbReference>
<dbReference type="GeneID" id="8853516"/>
<keyword evidence="2" id="KW-1015">Disulfide bond</keyword>
<evidence type="ECO:0000259" key="5">
    <source>
        <dbReference type="PROSITE" id="PS50026"/>
    </source>
</evidence>
<protein>
    <submittedName>
        <fullName evidence="6">Predicted protein</fullName>
    </submittedName>
</protein>
<feature type="domain" description="EGF-like" evidence="5">
    <location>
        <begin position="746"/>
        <end position="780"/>
    </location>
</feature>
<sequence>MTSEQIIRNLAGQGICDGHLSTNAPVNPSDCAFLDEEMLIADATNHRIRKVFTNGTIVTIAGNGFAGYNGDGLDATSAQLNNPVGIYVDTNSREVYIADSNNHRIRKILQNGKITTIAGTGIAGYNGDDKSADSAQLNTPSGIVIDPNNGEIFISDSKNHRIRKILQNGKITTIAGTGEAGYNGDGIEAKFAKLYLPNGIDLYEKELFIADQNNHRIRKVSLDTGLISTIAGNGNSGYNGDNILATNCKLSLPAGVRYDSKRREVYIADSNNQRIRKILESGIIVTIAGTGEAGFDNILNATQSKVNHPNSVTLNELGEVFISDSQNYRVRKITTESGIITTIVGNGFEKYCTDLASNTPLFYPRGIISNENGEFFYADSSNHCIRKILTNGTILTIAGTGTKGYNGDGIEATSAQLNTPHDVALNLATGEIYIADTENNRIRKILTNGTITTIAGTGDYGYNGDGIMAVDAWLNEPSGVEIDSTSGEVFFSDTENFRIRRVSNSGIITTIAGTGKSKFNGDGMATDTNLATPTEIQYVPSTTEIYFADSGNNRIRKFTINGMMTTIAGTSTSGYNGDNMPATRAWLNFPVGVTYDPKTNQVYIADLSNHRIRKILTNGTITTIAGTGKGGYNGNNLTALSTQVNGPHGMILQPNGDVIFSDSTNNVIRIIRSDQIYCNGTLSSDLNVCNGRGWCMESGKCSCQDGWIGDYCSEPTCENDCYGHGRCVSNNTCECEYGWDGNSHCSQFSCGGLNNCNSNGLCVSNNTCSCQSGWAGTDCSQFTCSGASNCSDHGSCISNNTCHCNSGWKGNAQCSQFTCELTNDCSNHGLCVSNNTCQCSSGWNFINCSIKECLISIVSGSRELICGNDNSSGQLKTFSRITTPVIETTSFELNENQHVNVDIGSRIMNLDLSQDKYFITSSWTNSNNLFFTNVSNLLIQNSGSSLIQAELSTKIKYSFTHHSNLDIMSFNYNCLRFDILSHLWTNQSITTSISPQTNSITCTTIFISSVVVQRTLIPSPSISPKHSSNPFPSISHENSIPLPSDETITLNIQPGESILYQITLPSMKRLSLSCKTISGRDLNLFIGENFKPSYEMYSKVMNSNQEMDFENWKSIYQVFYIRVQGLKDSTTQFTIRASISQLRQVNSSSGARNDNYTIGLIVSSVISLLLLIITILTVLSCVFYWRKKRKLMEETRTKLLSTPNSLQYSPHQPYEMEEA</sequence>
<dbReference type="VEuPathDB" id="AmoebaDB:NAEGRDRAFT_72780"/>
<dbReference type="Proteomes" id="UP000006671">
    <property type="component" value="Unassembled WGS sequence"/>
</dbReference>
<feature type="repeat" description="NHL" evidence="3">
    <location>
        <begin position="416"/>
        <end position="449"/>
    </location>
</feature>
<gene>
    <name evidence="6" type="ORF">NAEGRDRAFT_72780</name>
</gene>
<dbReference type="PROSITE" id="PS00022">
    <property type="entry name" value="EGF_1"/>
    <property type="match status" value="1"/>
</dbReference>
<dbReference type="eggNOG" id="KOG2177">
    <property type="taxonomic scope" value="Eukaryota"/>
</dbReference>
<dbReference type="OrthoDB" id="283575at2759"/>
<dbReference type="Pfam" id="PF01436">
    <property type="entry name" value="NHL"/>
    <property type="match status" value="5"/>
</dbReference>
<dbReference type="InParanoid" id="D2VUT7"/>
<dbReference type="Gene3D" id="2.10.25.10">
    <property type="entry name" value="Laminin"/>
    <property type="match status" value="3"/>
</dbReference>
<evidence type="ECO:0000256" key="1">
    <source>
        <dbReference type="ARBA" id="ARBA00022737"/>
    </source>
</evidence>
<dbReference type="PROSITE" id="PS01186">
    <property type="entry name" value="EGF_2"/>
    <property type="match status" value="2"/>
</dbReference>
<dbReference type="AlphaFoldDB" id="D2VUT7"/>
<evidence type="ECO:0000256" key="3">
    <source>
        <dbReference type="PROSITE-ProRule" id="PRU00504"/>
    </source>
</evidence>
<evidence type="ECO:0000313" key="6">
    <source>
        <dbReference type="EMBL" id="EFC39316.1"/>
    </source>
</evidence>